<accession>A0A067R2D5</accession>
<dbReference type="Proteomes" id="UP000027135">
    <property type="component" value="Unassembled WGS sequence"/>
</dbReference>
<proteinExistence type="inferred from homology"/>
<dbReference type="SUPFAM" id="SSF46966">
    <property type="entry name" value="Spectrin repeat"/>
    <property type="match status" value="1"/>
</dbReference>
<feature type="compositionally biased region" description="Basic and acidic residues" evidence="9">
    <location>
        <begin position="239"/>
        <end position="251"/>
    </location>
</feature>
<feature type="compositionally biased region" description="Low complexity" evidence="9">
    <location>
        <begin position="272"/>
        <end position="286"/>
    </location>
</feature>
<evidence type="ECO:0000256" key="5">
    <source>
        <dbReference type="ARBA" id="ARBA00023136"/>
    </source>
</evidence>
<dbReference type="InParanoid" id="A0A067R2D5"/>
<dbReference type="AlphaFoldDB" id="A0A067R2D5"/>
<evidence type="ECO:0000259" key="10">
    <source>
        <dbReference type="PROSITE" id="PS51049"/>
    </source>
</evidence>
<gene>
    <name evidence="11" type="ORF">L798_09565</name>
</gene>
<dbReference type="EMBL" id="KK852804">
    <property type="protein sequence ID" value="KDR16152.1"/>
    <property type="molecule type" value="Genomic_DNA"/>
</dbReference>
<feature type="compositionally biased region" description="Low complexity" evidence="9">
    <location>
        <begin position="1083"/>
        <end position="1097"/>
    </location>
</feature>
<dbReference type="eggNOG" id="ENOG502QT75">
    <property type="taxonomic scope" value="Eukaryota"/>
</dbReference>
<feature type="region of interest" description="Disordered" evidence="9">
    <location>
        <begin position="226"/>
        <end position="292"/>
    </location>
</feature>
<feature type="region of interest" description="Disordered" evidence="9">
    <location>
        <begin position="449"/>
        <end position="469"/>
    </location>
</feature>
<dbReference type="Pfam" id="PF10541">
    <property type="entry name" value="KASH"/>
    <property type="match status" value="1"/>
</dbReference>
<evidence type="ECO:0000256" key="9">
    <source>
        <dbReference type="SAM" id="MobiDB-lite"/>
    </source>
</evidence>
<keyword evidence="6" id="KW-0539">Nucleus</keyword>
<dbReference type="OMA" id="NHRAKYA"/>
<dbReference type="InterPro" id="IPR012315">
    <property type="entry name" value="KASH"/>
</dbReference>
<dbReference type="GO" id="GO:0007010">
    <property type="term" value="P:cytoskeleton organization"/>
    <property type="evidence" value="ECO:0007669"/>
    <property type="project" value="TreeGrafter"/>
</dbReference>
<dbReference type="GO" id="GO:0019894">
    <property type="term" value="F:kinesin binding"/>
    <property type="evidence" value="ECO:0007669"/>
    <property type="project" value="TreeGrafter"/>
</dbReference>
<feature type="non-terminal residue" evidence="11">
    <location>
        <position position="1"/>
    </location>
</feature>
<feature type="region of interest" description="Disordered" evidence="9">
    <location>
        <begin position="304"/>
        <end position="330"/>
    </location>
</feature>
<dbReference type="Gene3D" id="1.20.58.60">
    <property type="match status" value="1"/>
</dbReference>
<keyword evidence="12" id="KW-1185">Reference proteome</keyword>
<protein>
    <recommendedName>
        <fullName evidence="10">KASH domain-containing protein</fullName>
    </recommendedName>
</protein>
<dbReference type="PANTHER" id="PTHR21524">
    <property type="entry name" value="SPECTRIN REPEAT CONTAINING NUCLEAR ENVELOPE PROTEIN 2"/>
    <property type="match status" value="1"/>
</dbReference>
<comment type="subcellular location">
    <subcellularLocation>
        <location evidence="1">Nucleus membrane</location>
    </subcellularLocation>
</comment>
<feature type="region of interest" description="Disordered" evidence="9">
    <location>
        <begin position="1168"/>
        <end position="1216"/>
    </location>
</feature>
<dbReference type="GO" id="GO:0048471">
    <property type="term" value="C:perinuclear region of cytoplasm"/>
    <property type="evidence" value="ECO:0007669"/>
    <property type="project" value="TreeGrafter"/>
</dbReference>
<keyword evidence="3 7" id="KW-0812">Transmembrane</keyword>
<evidence type="ECO:0000256" key="8">
    <source>
        <dbReference type="SAM" id="Coils"/>
    </source>
</evidence>
<keyword evidence="4" id="KW-1133">Transmembrane helix</keyword>
<evidence type="ECO:0000256" key="3">
    <source>
        <dbReference type="ARBA" id="ARBA00022692"/>
    </source>
</evidence>
<evidence type="ECO:0000256" key="2">
    <source>
        <dbReference type="ARBA" id="ARBA00008619"/>
    </source>
</evidence>
<evidence type="ECO:0000256" key="6">
    <source>
        <dbReference type="ARBA" id="ARBA00023242"/>
    </source>
</evidence>
<feature type="compositionally biased region" description="Polar residues" evidence="9">
    <location>
        <begin position="496"/>
        <end position="508"/>
    </location>
</feature>
<evidence type="ECO:0000256" key="1">
    <source>
        <dbReference type="ARBA" id="ARBA00004126"/>
    </source>
</evidence>
<dbReference type="GO" id="GO:0031965">
    <property type="term" value="C:nuclear membrane"/>
    <property type="evidence" value="ECO:0007669"/>
    <property type="project" value="UniProtKB-SubCell"/>
</dbReference>
<keyword evidence="8" id="KW-0175">Coiled coil</keyword>
<evidence type="ECO:0000256" key="7">
    <source>
        <dbReference type="PROSITE-ProRule" id="PRU00385"/>
    </source>
</evidence>
<feature type="topological domain" description="Perinuclear space" evidence="7">
    <location>
        <begin position="1247"/>
        <end position="1272"/>
    </location>
</feature>
<feature type="domain" description="KASH" evidence="10">
    <location>
        <begin position="1217"/>
        <end position="1272"/>
    </location>
</feature>
<feature type="compositionally biased region" description="Polar residues" evidence="9">
    <location>
        <begin position="626"/>
        <end position="642"/>
    </location>
</feature>
<feature type="region of interest" description="Disordered" evidence="9">
    <location>
        <begin position="1074"/>
        <end position="1101"/>
    </location>
</feature>
<comment type="similarity">
    <text evidence="2">Belongs to the nesprin family.</text>
</comment>
<feature type="region of interest" description="Disordered" evidence="9">
    <location>
        <begin position="490"/>
        <end position="509"/>
    </location>
</feature>
<feature type="region of interest" description="Disordered" evidence="9">
    <location>
        <begin position="614"/>
        <end position="647"/>
    </location>
</feature>
<name>A0A067R2D5_ZOONE</name>
<keyword evidence="5 7" id="KW-0472">Membrane</keyword>
<dbReference type="SMART" id="SM01249">
    <property type="entry name" value="KASH"/>
    <property type="match status" value="1"/>
</dbReference>
<sequence>QVVQRDVESHGKIVCSVVKLCEKIGSSCPATLRTKGHYDTAHAQSVARNLERRWHHLYLRSLEWQCHLETLAGKLRNNDDLEELCVMDTSPPSAESLIRIPGDTEGEQAAGDCFSEEADPSVIMIVPSSDVNNPHNHQRMCSAAIAPNSEMTMHEGETESREGKIGAIDIDENRYSGHKEGVARERMTTFGSLGTGLPEMSYFGEDISRFNTSNRNGRNLATFYMKHSDTDSDQAVSRSEPERLADMKSVEDSSADEWTYKPGSASPVRMNGTTYGSGSSSETTSSVRKHGGIKKRLDFGSAVNSSDVDSEVNGKHVSSNKGDIAGSPGRLYRRNSLETINRLVSQAEEMVREDASPEKMAAAARAAREFEPFVFDSEGNVSVSSRAKYASIKQWLKADAKSLLQPADSCDASGEYTTGDSDEEKESQSSDEFNGSVATCRQLVGGFSASAEAVPDPETTPVAERTLPLSPEHSITKVVLRSKRRQVTGERPWSVSGVSQLGGSTPQAKSEPLAHFSISESALHQMITATPPTGKSGSGVNLSSTTIDEAAMLAAECSGSRNGSLRRRKVRLRKRTIVKGSAGSGFCVLGKSYLSSGSEGSRLGLSQTLTKSLTSSSAEASPRGRISQTLFKSGSFSGTPTSGRKIPERYAASDPAMQAYSLAGDVTSGTETEDECRSQKQKVLPVFKLGPVAGDEAKRDGDSDVDKKSAHTVEEQLSSFSEQAWDNYQEKYMSEPYSEELADSETARRLLEFGDDYRNYLDSQSDCASSLSANQIPSPVRRRRPTGIPGDSSVLDSDSDLEDIRHVIYQSRSQLLYSEHVFSKQPAKSSPELLLASDFVTNTCCFEKNMKCFRYKDRHQFCTFVFLSLGLVQRWDMLQARAEDLQRVRALQREMAALRDELLDLASRVTSMESELKDRDQLENRIHQVKTELTALRDRKTQLLQVNVAVHRFLTDSGHPAAMLKDDVADLYRVWDETFQSVSQRLGDLQRVSQAWQQFEVHLCELQEALRSDHNTLLMLDSALQGGTVSPDVATSVRDVAKVLSEKQDGDGDDVLCQVPMILADASTTTLVSITTSPQSTEGSLSDSGISDSGSEQELSERERRLAALRRLARNLEAVLAPGSEALVNMAKRIEQTEIDLRGLQHACRDLIVRTAVCVEARSVLHPTVPGSNSGLNRPAAVNRKKHQRHSGDDRRLILGVSGSGDPDDEPEPGKSRPWLWRVMRAALPFQMAIVALFCVACLLEPHCCDAMNNLNLSLTPQLRYVRGPPPV</sequence>
<evidence type="ECO:0000313" key="12">
    <source>
        <dbReference type="Proteomes" id="UP000027135"/>
    </source>
</evidence>
<dbReference type="GO" id="GO:0007097">
    <property type="term" value="P:nuclear migration"/>
    <property type="evidence" value="ECO:0007669"/>
    <property type="project" value="TreeGrafter"/>
</dbReference>
<feature type="coiled-coil region" evidence="8">
    <location>
        <begin position="881"/>
        <end position="939"/>
    </location>
</feature>
<feature type="region of interest" description="Disordered" evidence="9">
    <location>
        <begin position="407"/>
        <end position="434"/>
    </location>
</feature>
<dbReference type="STRING" id="136037.A0A067R2D5"/>
<dbReference type="PANTHER" id="PTHR21524:SF5">
    <property type="entry name" value="SPECTRIN REPEAT CONTAINING NUCLEAR ENVELOPE PROTEIN 2"/>
    <property type="match status" value="1"/>
</dbReference>
<evidence type="ECO:0000313" key="11">
    <source>
        <dbReference type="EMBL" id="KDR16152.1"/>
    </source>
</evidence>
<feature type="topological domain" description="Cytoplasmic" evidence="7">
    <location>
        <begin position="1"/>
        <end position="1225"/>
    </location>
</feature>
<dbReference type="PROSITE" id="PS51049">
    <property type="entry name" value="KASH"/>
    <property type="match status" value="1"/>
</dbReference>
<dbReference type="GO" id="GO:0006997">
    <property type="term" value="P:nucleus organization"/>
    <property type="evidence" value="ECO:0007669"/>
    <property type="project" value="TreeGrafter"/>
</dbReference>
<feature type="region of interest" description="Disordered" evidence="9">
    <location>
        <begin position="769"/>
        <end position="797"/>
    </location>
</feature>
<organism evidence="11 12">
    <name type="scientific">Zootermopsis nevadensis</name>
    <name type="common">Dampwood termite</name>
    <dbReference type="NCBI Taxonomy" id="136037"/>
    <lineage>
        <taxon>Eukaryota</taxon>
        <taxon>Metazoa</taxon>
        <taxon>Ecdysozoa</taxon>
        <taxon>Arthropoda</taxon>
        <taxon>Hexapoda</taxon>
        <taxon>Insecta</taxon>
        <taxon>Pterygota</taxon>
        <taxon>Neoptera</taxon>
        <taxon>Polyneoptera</taxon>
        <taxon>Dictyoptera</taxon>
        <taxon>Blattodea</taxon>
        <taxon>Blattoidea</taxon>
        <taxon>Termitoidae</taxon>
        <taxon>Termopsidae</taxon>
        <taxon>Zootermopsis</taxon>
    </lineage>
</organism>
<reference evidence="11 12" key="1">
    <citation type="journal article" date="2014" name="Nat. Commun.">
        <title>Molecular traces of alternative social organization in a termite genome.</title>
        <authorList>
            <person name="Terrapon N."/>
            <person name="Li C."/>
            <person name="Robertson H.M."/>
            <person name="Ji L."/>
            <person name="Meng X."/>
            <person name="Booth W."/>
            <person name="Chen Z."/>
            <person name="Childers C.P."/>
            <person name="Glastad K.M."/>
            <person name="Gokhale K."/>
            <person name="Gowin J."/>
            <person name="Gronenberg W."/>
            <person name="Hermansen R.A."/>
            <person name="Hu H."/>
            <person name="Hunt B.G."/>
            <person name="Huylmans A.K."/>
            <person name="Khalil S.M."/>
            <person name="Mitchell R.D."/>
            <person name="Munoz-Torres M.C."/>
            <person name="Mustard J.A."/>
            <person name="Pan H."/>
            <person name="Reese J.T."/>
            <person name="Scharf M.E."/>
            <person name="Sun F."/>
            <person name="Vogel H."/>
            <person name="Xiao J."/>
            <person name="Yang W."/>
            <person name="Yang Z."/>
            <person name="Yang Z."/>
            <person name="Zhou J."/>
            <person name="Zhu J."/>
            <person name="Brent C.S."/>
            <person name="Elsik C.G."/>
            <person name="Goodisman M.A."/>
            <person name="Liberles D.A."/>
            <person name="Roe R.M."/>
            <person name="Vargo E.L."/>
            <person name="Vilcinskas A."/>
            <person name="Wang J."/>
            <person name="Bornberg-Bauer E."/>
            <person name="Korb J."/>
            <person name="Zhang G."/>
            <person name="Liebig J."/>
        </authorList>
    </citation>
    <scope>NUCLEOTIDE SEQUENCE [LARGE SCALE GENOMIC DNA]</scope>
    <source>
        <tissue evidence="11">Whole organism</tissue>
    </source>
</reference>
<evidence type="ECO:0000256" key="4">
    <source>
        <dbReference type="ARBA" id="ARBA00022989"/>
    </source>
</evidence>